<keyword evidence="2" id="KW-1185">Reference proteome</keyword>
<organism evidence="1 2">
    <name type="scientific">Cucumis sativus</name>
    <name type="common">Cucumber</name>
    <dbReference type="NCBI Taxonomy" id="3659"/>
    <lineage>
        <taxon>Eukaryota</taxon>
        <taxon>Viridiplantae</taxon>
        <taxon>Streptophyta</taxon>
        <taxon>Embryophyta</taxon>
        <taxon>Tracheophyta</taxon>
        <taxon>Spermatophyta</taxon>
        <taxon>Magnoliopsida</taxon>
        <taxon>eudicotyledons</taxon>
        <taxon>Gunneridae</taxon>
        <taxon>Pentapetalae</taxon>
        <taxon>rosids</taxon>
        <taxon>fabids</taxon>
        <taxon>Cucurbitales</taxon>
        <taxon>Cucurbitaceae</taxon>
        <taxon>Benincaseae</taxon>
        <taxon>Cucumis</taxon>
    </lineage>
</organism>
<gene>
    <name evidence="1" type="ORF">Csa_5G011680</name>
</gene>
<protein>
    <submittedName>
        <fullName evidence="1">Uncharacterized protein</fullName>
    </submittedName>
</protein>
<dbReference type="EMBL" id="CM002926">
    <property type="protein sequence ID" value="KGN49578.1"/>
    <property type="molecule type" value="Genomic_DNA"/>
</dbReference>
<evidence type="ECO:0000313" key="2">
    <source>
        <dbReference type="Proteomes" id="UP000029981"/>
    </source>
</evidence>
<dbReference type="AlphaFoldDB" id="A0A0A0KJ70"/>
<sequence>MSDVSTSIYFPRSVSDTRFDNLSRAIPSFIFLPFSLTRPTPALPVRHSPAQPSTVAPHLCSLYSIPSISACFSGPRTVATLQPPSPRRRCQSNPTAVAGFVIVSKVLLDISVSFY</sequence>
<accession>A0A0A0KJ70</accession>
<reference evidence="1 2" key="3">
    <citation type="journal article" date="2010" name="BMC Genomics">
        <title>Transcriptome sequencing and comparative analysis of cucumber flowers with different sex types.</title>
        <authorList>
            <person name="Guo S."/>
            <person name="Zheng Y."/>
            <person name="Joung J.G."/>
            <person name="Liu S."/>
            <person name="Zhang Z."/>
            <person name="Crasta O.R."/>
            <person name="Sobral B.W."/>
            <person name="Xu Y."/>
            <person name="Huang S."/>
            <person name="Fei Z."/>
        </authorList>
    </citation>
    <scope>NUCLEOTIDE SEQUENCE [LARGE SCALE GENOMIC DNA]</scope>
    <source>
        <strain evidence="2">cv. 9930</strain>
    </source>
</reference>
<reference evidence="1 2" key="1">
    <citation type="journal article" date="2009" name="Nat. Genet.">
        <title>The genome of the cucumber, Cucumis sativus L.</title>
        <authorList>
            <person name="Huang S."/>
            <person name="Li R."/>
            <person name="Zhang Z."/>
            <person name="Li L."/>
            <person name="Gu X."/>
            <person name="Fan W."/>
            <person name="Lucas W.J."/>
            <person name="Wang X."/>
            <person name="Xie B."/>
            <person name="Ni P."/>
            <person name="Ren Y."/>
            <person name="Zhu H."/>
            <person name="Li J."/>
            <person name="Lin K."/>
            <person name="Jin W."/>
            <person name="Fei Z."/>
            <person name="Li G."/>
            <person name="Staub J."/>
            <person name="Kilian A."/>
            <person name="van der Vossen E.A."/>
            <person name="Wu Y."/>
            <person name="Guo J."/>
            <person name="He J."/>
            <person name="Jia Z."/>
            <person name="Ren Y."/>
            <person name="Tian G."/>
            <person name="Lu Y."/>
            <person name="Ruan J."/>
            <person name="Qian W."/>
            <person name="Wang M."/>
            <person name="Huang Q."/>
            <person name="Li B."/>
            <person name="Xuan Z."/>
            <person name="Cao J."/>
            <person name="Asan"/>
            <person name="Wu Z."/>
            <person name="Zhang J."/>
            <person name="Cai Q."/>
            <person name="Bai Y."/>
            <person name="Zhao B."/>
            <person name="Han Y."/>
            <person name="Li Y."/>
            <person name="Li X."/>
            <person name="Wang S."/>
            <person name="Shi Q."/>
            <person name="Liu S."/>
            <person name="Cho W.K."/>
            <person name="Kim J.Y."/>
            <person name="Xu Y."/>
            <person name="Heller-Uszynska K."/>
            <person name="Miao H."/>
            <person name="Cheng Z."/>
            <person name="Zhang S."/>
            <person name="Wu J."/>
            <person name="Yang Y."/>
            <person name="Kang H."/>
            <person name="Li M."/>
            <person name="Liang H."/>
            <person name="Ren X."/>
            <person name="Shi Z."/>
            <person name="Wen M."/>
            <person name="Jian M."/>
            <person name="Yang H."/>
            <person name="Zhang G."/>
            <person name="Yang Z."/>
            <person name="Chen R."/>
            <person name="Liu S."/>
            <person name="Li J."/>
            <person name="Ma L."/>
            <person name="Liu H."/>
            <person name="Zhou Y."/>
            <person name="Zhao J."/>
            <person name="Fang X."/>
            <person name="Li G."/>
            <person name="Fang L."/>
            <person name="Li Y."/>
            <person name="Liu D."/>
            <person name="Zheng H."/>
            <person name="Zhang Y."/>
            <person name="Qin N."/>
            <person name="Li Z."/>
            <person name="Yang G."/>
            <person name="Yang S."/>
            <person name="Bolund L."/>
            <person name="Kristiansen K."/>
            <person name="Zheng H."/>
            <person name="Li S."/>
            <person name="Zhang X."/>
            <person name="Yang H."/>
            <person name="Wang J."/>
            <person name="Sun R."/>
            <person name="Zhang B."/>
            <person name="Jiang S."/>
            <person name="Wang J."/>
            <person name="Du Y."/>
            <person name="Li S."/>
        </authorList>
    </citation>
    <scope>NUCLEOTIDE SEQUENCE [LARGE SCALE GENOMIC DNA]</scope>
    <source>
        <strain evidence="2">cv. 9930</strain>
    </source>
</reference>
<dbReference type="Gramene" id="KGN49578">
    <property type="protein sequence ID" value="KGN49578"/>
    <property type="gene ID" value="Csa_5G011680"/>
</dbReference>
<evidence type="ECO:0000313" key="1">
    <source>
        <dbReference type="EMBL" id="KGN49578.1"/>
    </source>
</evidence>
<dbReference type="Proteomes" id="UP000029981">
    <property type="component" value="Chromosome 5"/>
</dbReference>
<reference evidence="1 2" key="2">
    <citation type="journal article" date="2009" name="PLoS ONE">
        <title>An integrated genetic and cytogenetic map of the cucumber genome.</title>
        <authorList>
            <person name="Ren Y."/>
            <person name="Zhang Z."/>
            <person name="Liu J."/>
            <person name="Staub J.E."/>
            <person name="Han Y."/>
            <person name="Cheng Z."/>
            <person name="Li X."/>
            <person name="Lu J."/>
            <person name="Miao H."/>
            <person name="Kang H."/>
            <person name="Xie B."/>
            <person name="Gu X."/>
            <person name="Wang X."/>
            <person name="Du Y."/>
            <person name="Jin W."/>
            <person name="Huang S."/>
        </authorList>
    </citation>
    <scope>NUCLEOTIDE SEQUENCE [LARGE SCALE GENOMIC DNA]</scope>
    <source>
        <strain evidence="2">cv. 9930</strain>
    </source>
</reference>
<proteinExistence type="predicted"/>
<reference evidence="1 2" key="4">
    <citation type="journal article" date="2011" name="BMC Genomics">
        <title>RNA-Seq improves annotation of protein-coding genes in the cucumber genome.</title>
        <authorList>
            <person name="Li Z."/>
            <person name="Zhang Z."/>
            <person name="Yan P."/>
            <person name="Huang S."/>
            <person name="Fei Z."/>
            <person name="Lin K."/>
        </authorList>
    </citation>
    <scope>NUCLEOTIDE SEQUENCE [LARGE SCALE GENOMIC DNA]</scope>
    <source>
        <strain evidence="2">cv. 9930</strain>
    </source>
</reference>
<name>A0A0A0KJ70_CUCSA</name>